<proteinExistence type="evidence at transcript level"/>
<dbReference type="GeneID" id="126278703"/>
<evidence type="ECO:0000256" key="1">
    <source>
        <dbReference type="ARBA" id="ARBA00006290"/>
    </source>
</evidence>
<feature type="region of interest" description="Disordered" evidence="2">
    <location>
        <begin position="90"/>
        <end position="116"/>
    </location>
</feature>
<evidence type="ECO:0000256" key="2">
    <source>
        <dbReference type="SAM" id="MobiDB-lite"/>
    </source>
</evidence>
<comment type="similarity">
    <text evidence="1">Belongs to the CCDC53 family.</text>
</comment>
<dbReference type="EMBL" id="MW962765">
    <property type="protein sequence ID" value="QVD39531.1"/>
    <property type="molecule type" value="mRNA"/>
</dbReference>
<evidence type="ECO:0000313" key="3">
    <source>
        <dbReference type="EMBL" id="QVD39531.1"/>
    </source>
</evidence>
<dbReference type="GO" id="GO:0071203">
    <property type="term" value="C:WASH complex"/>
    <property type="evidence" value="ECO:0007669"/>
    <property type="project" value="InterPro"/>
</dbReference>
<dbReference type="RefSeq" id="XP_049834930.1">
    <property type="nucleotide sequence ID" value="XM_049978973.1"/>
</dbReference>
<dbReference type="InterPro" id="IPR019309">
    <property type="entry name" value="WASHC3"/>
</dbReference>
<dbReference type="Gene3D" id="1.20.5.110">
    <property type="match status" value="1"/>
</dbReference>
<reference evidence="3" key="1">
    <citation type="journal article" date="2021" name="J. Neurophysiol.">
        <title>Gene transcription changes in a locust model of noise-induced deafness.</title>
        <authorList>
            <person name="French A.S."/>
            <person name="Warren B."/>
        </authorList>
    </citation>
    <scope>NUCLEOTIDE SEQUENCE</scope>
</reference>
<dbReference type="AlphaFoldDB" id="A0A8E5NJC0"/>
<protein>
    <submittedName>
        <fullName evidence="3">WASH complex subunit 3</fullName>
    </submittedName>
</protein>
<dbReference type="PANTHER" id="PTHR13015">
    <property type="entry name" value="PROTEIN AD-016-RELATED"/>
    <property type="match status" value="1"/>
</dbReference>
<sequence>MDVDGLPIIGPGVDYTQVTPIHQKRMYAFINHFITNTVSFLNKFSQSCELRLEKFDSRLQKLEASLCILETKLNSIAGLEEVPVTVSYSADKPEELQPPVTNETTTEQPDPQPQIDPALSKFVRMIQVGVPVQAVRMKMQAEGMDPSVLDNYGALSKVQVREEIESDTDSSD</sequence>
<dbReference type="OrthoDB" id="268027at2759"/>
<dbReference type="Pfam" id="PF10152">
    <property type="entry name" value="CCDC53"/>
    <property type="match status" value="1"/>
</dbReference>
<dbReference type="GO" id="GO:0030041">
    <property type="term" value="P:actin filament polymerization"/>
    <property type="evidence" value="ECO:0007669"/>
    <property type="project" value="TreeGrafter"/>
</dbReference>
<name>A0A8E5NJC0_SCHGR</name>
<dbReference type="KEGG" id="sgre:126278703"/>
<accession>A0A8E5NJC0</accession>
<feature type="compositionally biased region" description="Polar residues" evidence="2">
    <location>
        <begin position="99"/>
        <end position="109"/>
    </location>
</feature>
<organism evidence="3">
    <name type="scientific">Schistocerca gregaria</name>
    <name type="common">Desert locust</name>
    <name type="synonym">Gryllus gregarius</name>
    <dbReference type="NCBI Taxonomy" id="7010"/>
    <lineage>
        <taxon>Eukaryota</taxon>
        <taxon>Metazoa</taxon>
        <taxon>Ecdysozoa</taxon>
        <taxon>Arthropoda</taxon>
        <taxon>Hexapoda</taxon>
        <taxon>Insecta</taxon>
        <taxon>Pterygota</taxon>
        <taxon>Neoptera</taxon>
        <taxon>Polyneoptera</taxon>
        <taxon>Orthoptera</taxon>
        <taxon>Caelifera</taxon>
        <taxon>Acrididea</taxon>
        <taxon>Acridomorpha</taxon>
        <taxon>Acridoidea</taxon>
        <taxon>Acrididae</taxon>
        <taxon>Cyrtacanthacridinae</taxon>
        <taxon>Schistocerca</taxon>
    </lineage>
</organism>
<dbReference type="PANTHER" id="PTHR13015:SF0">
    <property type="entry name" value="WASH COMPLEX SUBUNIT 3"/>
    <property type="match status" value="1"/>
</dbReference>
<dbReference type="GO" id="GO:0006887">
    <property type="term" value="P:exocytosis"/>
    <property type="evidence" value="ECO:0007669"/>
    <property type="project" value="TreeGrafter"/>
</dbReference>
<dbReference type="CTD" id="34097"/>